<evidence type="ECO:0000256" key="1">
    <source>
        <dbReference type="SAM" id="MobiDB-lite"/>
    </source>
</evidence>
<dbReference type="Proteomes" id="UP000613974">
    <property type="component" value="Unassembled WGS sequence"/>
</dbReference>
<organism evidence="3 4">
    <name type="scientific">Streptomyces nojiriensis</name>
    <dbReference type="NCBI Taxonomy" id="66374"/>
    <lineage>
        <taxon>Bacteria</taxon>
        <taxon>Bacillati</taxon>
        <taxon>Actinomycetota</taxon>
        <taxon>Actinomycetes</taxon>
        <taxon>Kitasatosporales</taxon>
        <taxon>Streptomycetaceae</taxon>
        <taxon>Streptomyces</taxon>
    </lineage>
</organism>
<dbReference type="EMBL" id="BNEC01000005">
    <property type="protein sequence ID" value="GHI68956.1"/>
    <property type="molecule type" value="Genomic_DNA"/>
</dbReference>
<protein>
    <recommendedName>
        <fullName evidence="2">SecDF P1 head subdomain domain-containing protein</fullName>
    </recommendedName>
</protein>
<name>A0ABQ3SLE8_9ACTN</name>
<dbReference type="Pfam" id="PF22599">
    <property type="entry name" value="SecDF_P1_head"/>
    <property type="match status" value="1"/>
</dbReference>
<accession>A0ABQ3SLE8</accession>
<proteinExistence type="predicted"/>
<evidence type="ECO:0000259" key="2">
    <source>
        <dbReference type="Pfam" id="PF22599"/>
    </source>
</evidence>
<feature type="region of interest" description="Disordered" evidence="1">
    <location>
        <begin position="128"/>
        <end position="162"/>
    </location>
</feature>
<evidence type="ECO:0000313" key="4">
    <source>
        <dbReference type="Proteomes" id="UP000613974"/>
    </source>
</evidence>
<sequence length="216" mass="22144">MGNHLKLGPTALTGEGVEDAEAVLDQQSLSGWMVSLDFRKGAGDTWTKITSDAACAPQGAPERRVVITLDNKIISAPGVTADVVCGTGITGGSTQISGGFGRAEARELAALVKGGALPVPLDVVVARKPGPGASRLVNRTQRAPTGPGNSPRSKNPVSEAQSDQILCLWREPPVTVQGPAVALDAPTGPAARMTARFDELTTGPKGPQAANITITH</sequence>
<dbReference type="InterPro" id="IPR054384">
    <property type="entry name" value="SecDF_P1_head"/>
</dbReference>
<keyword evidence="4" id="KW-1185">Reference proteome</keyword>
<feature type="domain" description="SecDF P1 head subdomain" evidence="2">
    <location>
        <begin position="10"/>
        <end position="119"/>
    </location>
</feature>
<feature type="region of interest" description="Disordered" evidence="1">
    <location>
        <begin position="197"/>
        <end position="216"/>
    </location>
</feature>
<reference evidence="4" key="1">
    <citation type="submission" date="2023-07" db="EMBL/GenBank/DDBJ databases">
        <title>Whole genome shotgun sequence of Streptomyces nojiriensis NBRC 13794.</title>
        <authorList>
            <person name="Komaki H."/>
            <person name="Tamura T."/>
        </authorList>
    </citation>
    <scope>NUCLEOTIDE SEQUENCE [LARGE SCALE GENOMIC DNA]</scope>
    <source>
        <strain evidence="4">NBRC 13794</strain>
    </source>
</reference>
<dbReference type="Gene3D" id="3.30.1360.200">
    <property type="match status" value="1"/>
</dbReference>
<evidence type="ECO:0000313" key="3">
    <source>
        <dbReference type="EMBL" id="GHI68956.1"/>
    </source>
</evidence>
<comment type="caution">
    <text evidence="3">The sequence shown here is derived from an EMBL/GenBank/DDBJ whole genome shotgun (WGS) entry which is preliminary data.</text>
</comment>
<feature type="compositionally biased region" description="Polar residues" evidence="1">
    <location>
        <begin position="137"/>
        <end position="162"/>
    </location>
</feature>
<gene>
    <name evidence="3" type="ORF">Snoj_28740</name>
</gene>